<gene>
    <name evidence="1" type="ORF">K239x_10410</name>
</gene>
<dbReference type="EMBL" id="CP036526">
    <property type="protein sequence ID" value="QDT09096.1"/>
    <property type="molecule type" value="Genomic_DNA"/>
</dbReference>
<dbReference type="RefSeq" id="WP_419189690.1">
    <property type="nucleotide sequence ID" value="NZ_CP036526.1"/>
</dbReference>
<proteinExistence type="predicted"/>
<dbReference type="AlphaFoldDB" id="A0A517NPP5"/>
<reference evidence="1 2" key="1">
    <citation type="submission" date="2019-02" db="EMBL/GenBank/DDBJ databases">
        <title>Deep-cultivation of Planctomycetes and their phenomic and genomic characterization uncovers novel biology.</title>
        <authorList>
            <person name="Wiegand S."/>
            <person name="Jogler M."/>
            <person name="Boedeker C."/>
            <person name="Pinto D."/>
            <person name="Vollmers J."/>
            <person name="Rivas-Marin E."/>
            <person name="Kohn T."/>
            <person name="Peeters S.H."/>
            <person name="Heuer A."/>
            <person name="Rast P."/>
            <person name="Oberbeckmann S."/>
            <person name="Bunk B."/>
            <person name="Jeske O."/>
            <person name="Meyerdierks A."/>
            <person name="Storesund J.E."/>
            <person name="Kallscheuer N."/>
            <person name="Luecker S."/>
            <person name="Lage O.M."/>
            <person name="Pohl T."/>
            <person name="Merkel B.J."/>
            <person name="Hornburger P."/>
            <person name="Mueller R.-W."/>
            <person name="Bruemmer F."/>
            <person name="Labrenz M."/>
            <person name="Spormann A.M."/>
            <person name="Op den Camp H."/>
            <person name="Overmann J."/>
            <person name="Amann R."/>
            <person name="Jetten M.S.M."/>
            <person name="Mascher T."/>
            <person name="Medema M.H."/>
            <person name="Devos D.P."/>
            <person name="Kaster A.-K."/>
            <person name="Ovreas L."/>
            <person name="Rohde M."/>
            <person name="Galperin M.Y."/>
            <person name="Jogler C."/>
        </authorList>
    </citation>
    <scope>NUCLEOTIDE SEQUENCE [LARGE SCALE GENOMIC DNA]</scope>
    <source>
        <strain evidence="1 2">K23_9</strain>
    </source>
</reference>
<keyword evidence="2" id="KW-1185">Reference proteome</keyword>
<sequence length="101" mass="11521">MIHYTCDRCKRNIDTTCQTRYVVKIEVQTAHEDCSPDFDDDVDHLSELHQVLEGLTDDEIDDAQSDTCLSGDYDLCPECHKQYLKNPLGRDALLPLGFSNN</sequence>
<evidence type="ECO:0000313" key="2">
    <source>
        <dbReference type="Proteomes" id="UP000319817"/>
    </source>
</evidence>
<protein>
    <submittedName>
        <fullName evidence="1">Uncharacterized protein</fullName>
    </submittedName>
</protein>
<evidence type="ECO:0000313" key="1">
    <source>
        <dbReference type="EMBL" id="QDT09096.1"/>
    </source>
</evidence>
<accession>A0A517NPP5</accession>
<name>A0A517NPP5_9BACT</name>
<dbReference type="Proteomes" id="UP000319817">
    <property type="component" value="Chromosome"/>
</dbReference>
<organism evidence="1 2">
    <name type="scientific">Stieleria marina</name>
    <dbReference type="NCBI Taxonomy" id="1930275"/>
    <lineage>
        <taxon>Bacteria</taxon>
        <taxon>Pseudomonadati</taxon>
        <taxon>Planctomycetota</taxon>
        <taxon>Planctomycetia</taxon>
        <taxon>Pirellulales</taxon>
        <taxon>Pirellulaceae</taxon>
        <taxon>Stieleria</taxon>
    </lineage>
</organism>